<evidence type="ECO:0000259" key="1">
    <source>
        <dbReference type="SMART" id="SM00256"/>
    </source>
</evidence>
<reference evidence="2 3" key="1">
    <citation type="submission" date="2024-06" db="EMBL/GenBank/DDBJ databases">
        <title>A chromosome level genome sequence of Diviner's sage (Salvia divinorum).</title>
        <authorList>
            <person name="Ford S.A."/>
            <person name="Ro D.-K."/>
            <person name="Ness R.W."/>
            <person name="Phillips M.A."/>
        </authorList>
    </citation>
    <scope>NUCLEOTIDE SEQUENCE [LARGE SCALE GENOMIC DNA]</scope>
    <source>
        <strain evidence="2">SAF-2024a</strain>
        <tissue evidence="2">Leaf</tissue>
    </source>
</reference>
<dbReference type="InterPro" id="IPR050796">
    <property type="entry name" value="SCF_F-box_component"/>
</dbReference>
<keyword evidence="3" id="KW-1185">Reference proteome</keyword>
<dbReference type="Gene3D" id="1.20.1280.50">
    <property type="match status" value="1"/>
</dbReference>
<sequence>MDSSPNDDVVTEILLHLPFTSLLRSRSSCKSWRDQIDSQPFRKLHIQQHADDDDDRLLVQFSFRQEGVSELSMFSWNSSKLYNNFAPASQEILDNHLKVGITSHPLPNPNGHIDVFPPLWFEPNSHRTLCRDVGIWFDKVAQDYVVVQFLSCFGNGFHENSLENGFQLHAWVYSKAKNSWRPLAGGSIVGHGVSVLDPIKSSCKNSSFSHWLALGNAGKAVILSFDFRNEGFNILEIADFGILKDSEKDMEIFEEGDDSFLMFRPFTIRRAHLQKLPATGKAPMWFDICWMRIEENMVQWGFLKSVGPFASVIPMALCERGCVILQSKNRYLLLYDYCCYEEYIEVFEMKKDEIEILEYRGSFVLP</sequence>
<dbReference type="EMBL" id="JBEAFC010000014">
    <property type="protein sequence ID" value="KAL1533785.1"/>
    <property type="molecule type" value="Genomic_DNA"/>
</dbReference>
<dbReference type="InterPro" id="IPR001810">
    <property type="entry name" value="F-box_dom"/>
</dbReference>
<dbReference type="PANTHER" id="PTHR31672">
    <property type="entry name" value="BNACNNG10540D PROTEIN"/>
    <property type="match status" value="1"/>
</dbReference>
<dbReference type="PANTHER" id="PTHR31672:SF13">
    <property type="entry name" value="F-BOX PROTEIN CPR30-LIKE"/>
    <property type="match status" value="1"/>
</dbReference>
<evidence type="ECO:0000313" key="3">
    <source>
        <dbReference type="Proteomes" id="UP001567538"/>
    </source>
</evidence>
<proteinExistence type="predicted"/>
<organism evidence="2 3">
    <name type="scientific">Salvia divinorum</name>
    <name type="common">Maria pastora</name>
    <name type="synonym">Diviner's sage</name>
    <dbReference type="NCBI Taxonomy" id="28513"/>
    <lineage>
        <taxon>Eukaryota</taxon>
        <taxon>Viridiplantae</taxon>
        <taxon>Streptophyta</taxon>
        <taxon>Embryophyta</taxon>
        <taxon>Tracheophyta</taxon>
        <taxon>Spermatophyta</taxon>
        <taxon>Magnoliopsida</taxon>
        <taxon>eudicotyledons</taxon>
        <taxon>Gunneridae</taxon>
        <taxon>Pentapetalae</taxon>
        <taxon>asterids</taxon>
        <taxon>lamiids</taxon>
        <taxon>Lamiales</taxon>
        <taxon>Lamiaceae</taxon>
        <taxon>Nepetoideae</taxon>
        <taxon>Mentheae</taxon>
        <taxon>Salviinae</taxon>
        <taxon>Salvia</taxon>
        <taxon>Salvia subgen. Calosphace</taxon>
    </lineage>
</organism>
<evidence type="ECO:0000313" key="2">
    <source>
        <dbReference type="EMBL" id="KAL1533785.1"/>
    </source>
</evidence>
<dbReference type="Pfam" id="PF00646">
    <property type="entry name" value="F-box"/>
    <property type="match status" value="1"/>
</dbReference>
<name>A0ABD1FPL1_SALDI</name>
<dbReference type="SUPFAM" id="SSF81383">
    <property type="entry name" value="F-box domain"/>
    <property type="match status" value="1"/>
</dbReference>
<dbReference type="Proteomes" id="UP001567538">
    <property type="component" value="Unassembled WGS sequence"/>
</dbReference>
<feature type="domain" description="F-box" evidence="1">
    <location>
        <begin position="7"/>
        <end position="45"/>
    </location>
</feature>
<dbReference type="InterPro" id="IPR036047">
    <property type="entry name" value="F-box-like_dom_sf"/>
</dbReference>
<gene>
    <name evidence="2" type="ORF">AAHA92_33625</name>
</gene>
<accession>A0ABD1FPL1</accession>
<protein>
    <submittedName>
        <fullName evidence="2">F-box protein</fullName>
    </submittedName>
</protein>
<dbReference type="AlphaFoldDB" id="A0ABD1FPL1"/>
<dbReference type="SMART" id="SM00256">
    <property type="entry name" value="FBOX"/>
    <property type="match status" value="1"/>
</dbReference>
<comment type="caution">
    <text evidence="2">The sequence shown here is derived from an EMBL/GenBank/DDBJ whole genome shotgun (WGS) entry which is preliminary data.</text>
</comment>